<keyword evidence="2" id="KW-1133">Transmembrane helix</keyword>
<feature type="region of interest" description="Disordered" evidence="1">
    <location>
        <begin position="151"/>
        <end position="170"/>
    </location>
</feature>
<dbReference type="AlphaFoldDB" id="Q0ZBM4"/>
<evidence type="ECO:0000256" key="2">
    <source>
        <dbReference type="SAM" id="Phobius"/>
    </source>
</evidence>
<keyword evidence="2" id="KW-0812">Transmembrane</keyword>
<evidence type="ECO:0000256" key="1">
    <source>
        <dbReference type="SAM" id="MobiDB-lite"/>
    </source>
</evidence>
<name>Q0ZBM4_9CHLO</name>
<evidence type="ECO:0000313" key="3">
    <source>
        <dbReference type="EMBL" id="ABG38272.1"/>
    </source>
</evidence>
<reference evidence="3" key="2">
    <citation type="submission" date="2006-05" db="EMBL/GenBank/DDBJ databases">
        <authorList>
            <person name="Sun X."/>
            <person name="Tang Y."/>
            <person name="Meng X."/>
            <person name="Zhang W."/>
            <person name="Xu Z."/>
            <person name="Song R."/>
        </authorList>
    </citation>
    <scope>NUCLEOTIDE SEQUENCE</scope>
</reference>
<organism evidence="3">
    <name type="scientific">Dunaliella viridis</name>
    <dbReference type="NCBI Taxonomy" id="140095"/>
    <lineage>
        <taxon>Eukaryota</taxon>
        <taxon>Viridiplantae</taxon>
        <taxon>Chlorophyta</taxon>
        <taxon>core chlorophytes</taxon>
        <taxon>Chlorophyceae</taxon>
        <taxon>CS clade</taxon>
        <taxon>Chlamydomonadales</taxon>
        <taxon>Dunaliellaceae</taxon>
        <taxon>Dunaliella</taxon>
    </lineage>
</organism>
<feature type="transmembrane region" description="Helical" evidence="2">
    <location>
        <begin position="77"/>
        <end position="96"/>
    </location>
</feature>
<reference evidence="3" key="1">
    <citation type="journal article" date="2006" name="Acta Biochim. Biophys. Sin.">
        <title>Sequencing and analysis of a genomic fragment provide an insight into the Dunaliella viridis genomic sequence.</title>
        <authorList>
            <person name="Sun X.M."/>
            <person name="Tang Y.P."/>
            <person name="Meng X.Z."/>
            <person name="Zhang W.W."/>
            <person name="Li S."/>
            <person name="Deng Z.R."/>
            <person name="Xu Z.K."/>
            <person name="Song R.T."/>
        </authorList>
    </citation>
    <scope>NUCLEOTIDE SEQUENCE</scope>
</reference>
<feature type="compositionally biased region" description="Basic and acidic residues" evidence="1">
    <location>
        <begin position="153"/>
        <end position="163"/>
    </location>
</feature>
<accession>Q0ZBM4</accession>
<keyword evidence="2" id="KW-0472">Membrane</keyword>
<sequence length="310" mass="34685">MSAHVYAHVRVCFPGETYASHNASAQSDAQDESQELRDELDGVKETKVFMASDSLTVLTASYKERMLRSARLSRVTLLWRSAPGVSSLICVYWLLLSIGGKAKKLCSKYGLNSVCYTFGHFRSKTTSEQAHGSPSCEGKYYPLLLPYTRGRRDKQPQPNREHNNPTQPLLNTLHHSLSTRAPPENMSTLLKCSATDATTPDLTVCFCFALQSSLPFGQTEIQINAKFSRSMRLLWDFGICHPPKAPEKTCNGIMRAQIWSVHCAYPAVARITLSLRMRHSLHAARCPKMTWRINNINININNSTGFVGTD</sequence>
<proteinExistence type="predicted"/>
<dbReference type="EMBL" id="DQ641395">
    <property type="protein sequence ID" value="ABG38272.1"/>
    <property type="molecule type" value="Genomic_DNA"/>
</dbReference>
<protein>
    <submittedName>
        <fullName evidence="3">Uncharacterized protein</fullName>
    </submittedName>
</protein>